<evidence type="ECO:0000256" key="3">
    <source>
        <dbReference type="ARBA" id="ARBA00022490"/>
    </source>
</evidence>
<dbReference type="InterPro" id="IPR029026">
    <property type="entry name" value="tRNA_m1G_MTases_N"/>
</dbReference>
<evidence type="ECO:0000256" key="5">
    <source>
        <dbReference type="ARBA" id="ARBA00022603"/>
    </source>
</evidence>
<dbReference type="Pfam" id="PF04452">
    <property type="entry name" value="Methyltrans_RNA"/>
    <property type="match status" value="1"/>
</dbReference>
<dbReference type="NCBIfam" id="TIGR00046">
    <property type="entry name" value="RsmE family RNA methyltransferase"/>
    <property type="match status" value="1"/>
</dbReference>
<evidence type="ECO:0000259" key="11">
    <source>
        <dbReference type="Pfam" id="PF04452"/>
    </source>
</evidence>
<comment type="similarity">
    <text evidence="2 10">Belongs to the RNA methyltransferase RsmE family.</text>
</comment>
<comment type="subcellular location">
    <subcellularLocation>
        <location evidence="1 10">Cytoplasm</location>
    </subcellularLocation>
</comment>
<dbReference type="CDD" id="cd18084">
    <property type="entry name" value="RsmE-like"/>
    <property type="match status" value="1"/>
</dbReference>
<evidence type="ECO:0000256" key="10">
    <source>
        <dbReference type="PIRNR" id="PIRNR015601"/>
    </source>
</evidence>
<dbReference type="InterPro" id="IPR046887">
    <property type="entry name" value="RsmE_PUA-like"/>
</dbReference>
<evidence type="ECO:0000256" key="2">
    <source>
        <dbReference type="ARBA" id="ARBA00005528"/>
    </source>
</evidence>
<dbReference type="InterPro" id="IPR046886">
    <property type="entry name" value="RsmE_MTase_dom"/>
</dbReference>
<evidence type="ECO:0000256" key="4">
    <source>
        <dbReference type="ARBA" id="ARBA00022552"/>
    </source>
</evidence>
<protein>
    <recommendedName>
        <fullName evidence="10">Ribosomal RNA small subunit methyltransferase E</fullName>
        <ecNumber evidence="10">2.1.1.193</ecNumber>
    </recommendedName>
</protein>
<dbReference type="SUPFAM" id="SSF88697">
    <property type="entry name" value="PUA domain-like"/>
    <property type="match status" value="1"/>
</dbReference>
<name>A0AB73C5P2_9FUSO</name>
<dbReference type="PIRSF" id="PIRSF015601">
    <property type="entry name" value="MTase_slr0722"/>
    <property type="match status" value="1"/>
</dbReference>
<dbReference type="PANTHER" id="PTHR30027:SF3">
    <property type="entry name" value="16S RRNA (URACIL(1498)-N(3))-METHYLTRANSFERASE"/>
    <property type="match status" value="1"/>
</dbReference>
<evidence type="ECO:0000256" key="9">
    <source>
        <dbReference type="ARBA" id="ARBA00047944"/>
    </source>
</evidence>
<evidence type="ECO:0000313" key="14">
    <source>
        <dbReference type="Proteomes" id="UP000027058"/>
    </source>
</evidence>
<organism evidence="13 14">
    <name type="scientific">Fusobacterium necrophorum DJ-2</name>
    <dbReference type="NCBI Taxonomy" id="1441737"/>
    <lineage>
        <taxon>Bacteria</taxon>
        <taxon>Fusobacteriati</taxon>
        <taxon>Fusobacteriota</taxon>
        <taxon>Fusobacteriia</taxon>
        <taxon>Fusobacteriales</taxon>
        <taxon>Fusobacteriaceae</taxon>
        <taxon>Fusobacterium</taxon>
    </lineage>
</organism>
<dbReference type="Proteomes" id="UP000027058">
    <property type="component" value="Unassembled WGS sequence"/>
</dbReference>
<sequence length="241" mass="27678">MISVIIERKEYLKEYLDEIILEKKEDLHHLLHVFRLEVGDKVRAVDGDYEYICEIQKIIENKVHLQILEKKEDAFSLSVEIDAAICLIKNDKMDFCIQKLTELGIHSILPTIAKRCVVKLKEKKEKWNTIVKETMKQCQGVKPTQIQEIIDLKQLPLENYDLILLPYECEEEHSLKHVLRNGLLGATKKILYIIGPEGGFEKEEIEHLASKGAKVVSLGKRILRAETAAIVVGGVLVHEFE</sequence>
<dbReference type="AlphaFoldDB" id="A0AB73C5P2"/>
<proteinExistence type="inferred from homology"/>
<keyword evidence="5 10" id="KW-0489">Methyltransferase</keyword>
<keyword evidence="7 10" id="KW-0949">S-adenosyl-L-methionine</keyword>
<reference evidence="13 14" key="1">
    <citation type="submission" date="2014-01" db="EMBL/GenBank/DDBJ databases">
        <title>Comparative genomics of Fusobacterium necrophorum wild isolates.</title>
        <authorList>
            <person name="Kittichotirat W."/>
            <person name="Bumgarner R.E."/>
            <person name="Lawrence P."/>
        </authorList>
    </citation>
    <scope>NUCLEOTIDE SEQUENCE [LARGE SCALE GENOMIC DNA]</scope>
    <source>
        <strain evidence="13 14">DJ-2</strain>
    </source>
</reference>
<dbReference type="Gene3D" id="3.40.1280.10">
    <property type="match status" value="1"/>
</dbReference>
<dbReference type="InterPro" id="IPR015947">
    <property type="entry name" value="PUA-like_sf"/>
</dbReference>
<dbReference type="PANTHER" id="PTHR30027">
    <property type="entry name" value="RIBOSOMAL RNA SMALL SUBUNIT METHYLTRANSFERASE E"/>
    <property type="match status" value="1"/>
</dbReference>
<dbReference type="EMBL" id="JAAH01000002">
    <property type="protein sequence ID" value="KDE73655.1"/>
    <property type="molecule type" value="Genomic_DNA"/>
</dbReference>
<dbReference type="InterPro" id="IPR006700">
    <property type="entry name" value="RsmE"/>
</dbReference>
<keyword evidence="3 10" id="KW-0963">Cytoplasm</keyword>
<gene>
    <name evidence="13" type="ORF">FUSO8_00620</name>
</gene>
<accession>A0AB73C5P2</accession>
<keyword evidence="6 10" id="KW-0808">Transferase</keyword>
<evidence type="ECO:0000313" key="13">
    <source>
        <dbReference type="EMBL" id="KDE73655.1"/>
    </source>
</evidence>
<comment type="function">
    <text evidence="8 10">Specifically methylates the N3 position of the uracil ring of uridine 1498 (m3U1498) in 16S rRNA. Acts on the fully assembled 30S ribosomal subunit.</text>
</comment>
<evidence type="ECO:0000256" key="8">
    <source>
        <dbReference type="ARBA" id="ARBA00025699"/>
    </source>
</evidence>
<dbReference type="Pfam" id="PF20260">
    <property type="entry name" value="PUA_4"/>
    <property type="match status" value="1"/>
</dbReference>
<dbReference type="InterPro" id="IPR029028">
    <property type="entry name" value="Alpha/beta_knot_MTases"/>
</dbReference>
<evidence type="ECO:0000256" key="6">
    <source>
        <dbReference type="ARBA" id="ARBA00022679"/>
    </source>
</evidence>
<feature type="domain" description="Ribosomal RNA small subunit methyltransferase E PUA-like" evidence="12">
    <location>
        <begin position="24"/>
        <end position="68"/>
    </location>
</feature>
<dbReference type="SUPFAM" id="SSF75217">
    <property type="entry name" value="alpha/beta knot"/>
    <property type="match status" value="1"/>
</dbReference>
<keyword evidence="4 10" id="KW-0698">rRNA processing</keyword>
<evidence type="ECO:0000256" key="1">
    <source>
        <dbReference type="ARBA" id="ARBA00004496"/>
    </source>
</evidence>
<dbReference type="RefSeq" id="WP_035901078.1">
    <property type="nucleotide sequence ID" value="NZ_JAAH01000002.1"/>
</dbReference>
<comment type="catalytic activity">
    <reaction evidence="9 10">
        <text>uridine(1498) in 16S rRNA + S-adenosyl-L-methionine = N(3)-methyluridine(1498) in 16S rRNA + S-adenosyl-L-homocysteine + H(+)</text>
        <dbReference type="Rhea" id="RHEA:42920"/>
        <dbReference type="Rhea" id="RHEA-COMP:10283"/>
        <dbReference type="Rhea" id="RHEA-COMP:10284"/>
        <dbReference type="ChEBI" id="CHEBI:15378"/>
        <dbReference type="ChEBI" id="CHEBI:57856"/>
        <dbReference type="ChEBI" id="CHEBI:59789"/>
        <dbReference type="ChEBI" id="CHEBI:65315"/>
        <dbReference type="ChEBI" id="CHEBI:74502"/>
        <dbReference type="EC" id="2.1.1.193"/>
    </reaction>
</comment>
<dbReference type="GO" id="GO:0005737">
    <property type="term" value="C:cytoplasm"/>
    <property type="evidence" value="ECO:0007669"/>
    <property type="project" value="UniProtKB-SubCell"/>
</dbReference>
<evidence type="ECO:0000259" key="12">
    <source>
        <dbReference type="Pfam" id="PF20260"/>
    </source>
</evidence>
<feature type="domain" description="Ribosomal RNA small subunit methyltransferase E methyltransferase" evidence="11">
    <location>
        <begin position="78"/>
        <end position="235"/>
    </location>
</feature>
<comment type="caution">
    <text evidence="13">The sequence shown here is derived from an EMBL/GenBank/DDBJ whole genome shotgun (WGS) entry which is preliminary data.</text>
</comment>
<dbReference type="EC" id="2.1.1.193" evidence="10"/>
<dbReference type="GO" id="GO:0070475">
    <property type="term" value="P:rRNA base methylation"/>
    <property type="evidence" value="ECO:0007669"/>
    <property type="project" value="TreeGrafter"/>
</dbReference>
<dbReference type="GO" id="GO:0070042">
    <property type="term" value="F:rRNA (uridine-N3-)-methyltransferase activity"/>
    <property type="evidence" value="ECO:0007669"/>
    <property type="project" value="TreeGrafter"/>
</dbReference>
<evidence type="ECO:0000256" key="7">
    <source>
        <dbReference type="ARBA" id="ARBA00022691"/>
    </source>
</evidence>